<reference evidence="1" key="1">
    <citation type="journal article" date="2020" name="mSystems">
        <title>Genome- and Community-Level Interaction Insights into Carbon Utilization and Element Cycling Functions of Hydrothermarchaeota in Hydrothermal Sediment.</title>
        <authorList>
            <person name="Zhou Z."/>
            <person name="Liu Y."/>
            <person name="Xu W."/>
            <person name="Pan J."/>
            <person name="Luo Z.H."/>
            <person name="Li M."/>
        </authorList>
    </citation>
    <scope>NUCLEOTIDE SEQUENCE [LARGE SCALE GENOMIC DNA]</scope>
    <source>
        <strain evidence="1">SpSt-1056</strain>
    </source>
</reference>
<comment type="caution">
    <text evidence="1">The sequence shown here is derived from an EMBL/GenBank/DDBJ whole genome shotgun (WGS) entry which is preliminary data.</text>
</comment>
<dbReference type="EMBL" id="DRWN01000075">
    <property type="protein sequence ID" value="HHK69259.1"/>
    <property type="molecule type" value="Genomic_DNA"/>
</dbReference>
<evidence type="ECO:0000313" key="1">
    <source>
        <dbReference type="EMBL" id="HHK69259.1"/>
    </source>
</evidence>
<name>A0A7C5LE13_CALS0</name>
<protein>
    <recommendedName>
        <fullName evidence="2">AbrB/MazE/SpoVT family DNA-binding domain-containing protein</fullName>
    </recommendedName>
</protein>
<gene>
    <name evidence="1" type="ORF">ENM11_08990</name>
</gene>
<accession>A0A7C5LE13</accession>
<organism evidence="1">
    <name type="scientific">Caldiarchaeum subterraneum</name>
    <dbReference type="NCBI Taxonomy" id="311458"/>
    <lineage>
        <taxon>Archaea</taxon>
        <taxon>Nitrososphaerota</taxon>
        <taxon>Candidatus Caldarchaeales</taxon>
        <taxon>Candidatus Caldarchaeaceae</taxon>
        <taxon>Candidatus Caldarchaeum</taxon>
    </lineage>
</organism>
<proteinExistence type="predicted"/>
<evidence type="ECO:0008006" key="2">
    <source>
        <dbReference type="Google" id="ProtNLM"/>
    </source>
</evidence>
<sequence>MPLVATVYLRKKKHLSGKTYLYIHIPAKVSSDSQFIFREGDQLKMTVEPAKNRIILTRMKKSGRSKRR</sequence>
<dbReference type="AlphaFoldDB" id="A0A7C5LE13"/>